<dbReference type="InterPro" id="IPR025405">
    <property type="entry name" value="DUF4131"/>
</dbReference>
<evidence type="ECO:0000256" key="4">
    <source>
        <dbReference type="ARBA" id="ARBA00022989"/>
    </source>
</evidence>
<feature type="transmembrane region" description="Helical" evidence="6">
    <location>
        <begin position="58"/>
        <end position="76"/>
    </location>
</feature>
<feature type="transmembrane region" description="Helical" evidence="6">
    <location>
        <begin position="392"/>
        <end position="411"/>
    </location>
</feature>
<dbReference type="NCBIfam" id="TIGR00360">
    <property type="entry name" value="ComEC_N-term"/>
    <property type="match status" value="1"/>
</dbReference>
<protein>
    <submittedName>
        <fullName evidence="9">DUF4131 domain-containing protein</fullName>
    </submittedName>
</protein>
<feature type="domain" description="ComEC/Rec2-related protein" evidence="7">
    <location>
        <begin position="253"/>
        <end position="511"/>
    </location>
</feature>
<evidence type="ECO:0000256" key="1">
    <source>
        <dbReference type="ARBA" id="ARBA00004651"/>
    </source>
</evidence>
<keyword evidence="2" id="KW-1003">Cell membrane</keyword>
<dbReference type="KEGG" id="oxy:HCG48_17205"/>
<evidence type="ECO:0000256" key="6">
    <source>
        <dbReference type="SAM" id="Phobius"/>
    </source>
</evidence>
<keyword evidence="3 6" id="KW-0812">Transmembrane</keyword>
<dbReference type="EMBL" id="CP051167">
    <property type="protein sequence ID" value="QIZ72096.1"/>
    <property type="molecule type" value="Genomic_DNA"/>
</dbReference>
<comment type="subcellular location">
    <subcellularLocation>
        <location evidence="1">Cell membrane</location>
        <topology evidence="1">Multi-pass membrane protein</topology>
    </subcellularLocation>
</comment>
<dbReference type="AlphaFoldDB" id="A0A6H1U0X7"/>
<feature type="transmembrane region" description="Helical" evidence="6">
    <location>
        <begin position="519"/>
        <end position="537"/>
    </location>
</feature>
<gene>
    <name evidence="9" type="ORF">HCG48_17205</name>
</gene>
<feature type="transmembrane region" description="Helical" evidence="6">
    <location>
        <begin position="29"/>
        <end position="46"/>
    </location>
</feature>
<evidence type="ECO:0000256" key="3">
    <source>
        <dbReference type="ARBA" id="ARBA00022692"/>
    </source>
</evidence>
<reference evidence="9 10" key="1">
    <citation type="submission" date="2020-04" db="EMBL/GenBank/DDBJ databases">
        <authorList>
            <person name="Basu S."/>
            <person name="Maruthanayagam V."/>
            <person name="Chakraborty S."/>
            <person name="Pramanik A."/>
            <person name="Mukherjee J."/>
            <person name="Brink B."/>
        </authorList>
    </citation>
    <scope>NUCLEOTIDE SEQUENCE [LARGE SCALE GENOMIC DNA]</scope>
    <source>
        <strain evidence="9 10">AP17</strain>
    </source>
</reference>
<feature type="transmembrane region" description="Helical" evidence="6">
    <location>
        <begin position="271"/>
        <end position="293"/>
    </location>
</feature>
<feature type="transmembrane region" description="Helical" evidence="6">
    <location>
        <begin position="300"/>
        <end position="316"/>
    </location>
</feature>
<dbReference type="Proteomes" id="UP000500857">
    <property type="component" value="Chromosome"/>
</dbReference>
<keyword evidence="10" id="KW-1185">Reference proteome</keyword>
<dbReference type="Pfam" id="PF03772">
    <property type="entry name" value="Competence"/>
    <property type="match status" value="1"/>
</dbReference>
<name>A0A6H1U0X7_9CYAN</name>
<sequence length="786" mass="85209">MTAAPLILLCLAYIAGLLASAIPGGRYGLLVLGIGAGIGVFLKLPGYLRCLKAGLKPAFFIAAGALALIAAFYLQLRLPQPQTDDISHYIAPTTGIGEQPAVTVLGKVTSTPRLTRSNKVQFWFDVTQLNELVGSADPIATVPPTSRTQPVSGKLYVTVPLLQGTGVHPGRRLSISGELYKPEPPKNPGAFDFQAYLASRGSFAGLRGEQVYFLSETREEGWGLWRVQRRIVRSQVRWLGVPHGPLVSAIVLGRRVVDLSIEVRDRFIQVGLAHVLAASGFHVALILSLVRLLTRPLSERLQFGAGSAVLMLYVILTGGSASVSRAAIMGFAALLAPLLQKQVKPLGSLLLAATILLLLQPGWIWDLGFQLSFLATLGLLVTVPSIVERLDWLPVTIASALAVPIAATIWTLPLQLYVFHVVSPYSIAVNLITTPLVSAITIGGFISAIAGAIWPLAGSALAWLLYYPVEGLLEIVEFFANLPGNSVATGALSIAQVVLLYTTIAAIWVIPWLQRQRRWGLGVLFAIALVVTPTLHAKATVVQMTVLATPRDPVLVIQNRGQVALVNSGDDRTTQFTILPFFRQQAIARLDWAISTAPVSSNTGWHQLFDRLDIALFSAPEPSPEEGDLLSHEAILHDLEQFEGSYEPLREDETLKFGAIAVRPISFEPMVVELQFDGQTWLWLGNLDPSQQNRWLGAGILPGSRPESSLDVLWWSGDQVTPYLLDALQPEVAIAASEEIDPATATLLEQKNIRIYITGLEGAVRWTPTQGFESHGAIAEDRIPWI</sequence>
<dbReference type="PANTHER" id="PTHR30619:SF1">
    <property type="entry name" value="RECOMBINATION PROTEIN 2"/>
    <property type="match status" value="1"/>
</dbReference>
<evidence type="ECO:0000256" key="2">
    <source>
        <dbReference type="ARBA" id="ARBA00022475"/>
    </source>
</evidence>
<feature type="transmembrane region" description="Helical" evidence="6">
    <location>
        <begin position="369"/>
        <end position="387"/>
    </location>
</feature>
<proteinExistence type="predicted"/>
<dbReference type="RefSeq" id="WP_168570246.1">
    <property type="nucleotide sequence ID" value="NZ_CP051167.1"/>
</dbReference>
<feature type="transmembrane region" description="Helical" evidence="6">
    <location>
        <begin position="417"/>
        <end position="437"/>
    </location>
</feature>
<dbReference type="Pfam" id="PF13567">
    <property type="entry name" value="DUF4131"/>
    <property type="match status" value="1"/>
</dbReference>
<dbReference type="InterPro" id="IPR004477">
    <property type="entry name" value="ComEC_N"/>
</dbReference>
<evidence type="ECO:0000259" key="7">
    <source>
        <dbReference type="Pfam" id="PF03772"/>
    </source>
</evidence>
<feature type="domain" description="DUF4131" evidence="8">
    <location>
        <begin position="27"/>
        <end position="211"/>
    </location>
</feature>
<evidence type="ECO:0000259" key="8">
    <source>
        <dbReference type="Pfam" id="PF13567"/>
    </source>
</evidence>
<dbReference type="GO" id="GO:0005886">
    <property type="term" value="C:plasma membrane"/>
    <property type="evidence" value="ECO:0007669"/>
    <property type="project" value="UniProtKB-SubCell"/>
</dbReference>
<dbReference type="PANTHER" id="PTHR30619">
    <property type="entry name" value="DNA INTERNALIZATION/COMPETENCE PROTEIN COMEC/REC2"/>
    <property type="match status" value="1"/>
</dbReference>
<keyword evidence="4 6" id="KW-1133">Transmembrane helix</keyword>
<organism evidence="9 10">
    <name type="scientific">Oxynema aestuarii AP17</name>
    <dbReference type="NCBI Taxonomy" id="2064643"/>
    <lineage>
        <taxon>Bacteria</taxon>
        <taxon>Bacillati</taxon>
        <taxon>Cyanobacteriota</taxon>
        <taxon>Cyanophyceae</taxon>
        <taxon>Oscillatoriophycideae</taxon>
        <taxon>Oscillatoriales</taxon>
        <taxon>Oscillatoriaceae</taxon>
        <taxon>Oxynema</taxon>
        <taxon>Oxynema aestuarii</taxon>
    </lineage>
</organism>
<evidence type="ECO:0000313" key="9">
    <source>
        <dbReference type="EMBL" id="QIZ72096.1"/>
    </source>
</evidence>
<feature type="transmembrane region" description="Helical" evidence="6">
    <location>
        <begin position="346"/>
        <end position="363"/>
    </location>
</feature>
<keyword evidence="5 6" id="KW-0472">Membrane</keyword>
<evidence type="ECO:0000256" key="5">
    <source>
        <dbReference type="ARBA" id="ARBA00023136"/>
    </source>
</evidence>
<feature type="transmembrane region" description="Helical" evidence="6">
    <location>
        <begin position="444"/>
        <end position="467"/>
    </location>
</feature>
<feature type="transmembrane region" description="Helical" evidence="6">
    <location>
        <begin position="487"/>
        <end position="510"/>
    </location>
</feature>
<accession>A0A6H1U0X7</accession>
<dbReference type="InterPro" id="IPR052159">
    <property type="entry name" value="Competence_DNA_uptake"/>
</dbReference>
<evidence type="ECO:0000313" key="10">
    <source>
        <dbReference type="Proteomes" id="UP000500857"/>
    </source>
</evidence>